<evidence type="ECO:0000256" key="4">
    <source>
        <dbReference type="ARBA" id="ARBA00038012"/>
    </source>
</evidence>
<dbReference type="GO" id="GO:0034587">
    <property type="term" value="P:piRNA processing"/>
    <property type="evidence" value="ECO:0007669"/>
    <property type="project" value="TreeGrafter"/>
</dbReference>
<keyword evidence="3" id="KW-0443">Lipid metabolism</keyword>
<accession>A0A8K0CTD6</accession>
<dbReference type="SUPFAM" id="SSF56024">
    <property type="entry name" value="Phospholipase D/nuclease"/>
    <property type="match status" value="1"/>
</dbReference>
<dbReference type="GO" id="GO:0016891">
    <property type="term" value="F:RNA endonuclease activity producing 5'-phosphomonoesters, hydrolytic mechanism"/>
    <property type="evidence" value="ECO:0007669"/>
    <property type="project" value="TreeGrafter"/>
</dbReference>
<dbReference type="PANTHER" id="PTHR43856">
    <property type="entry name" value="CARDIOLIPIN HYDROLASE"/>
    <property type="match status" value="1"/>
</dbReference>
<keyword evidence="1" id="KW-0378">Hydrolase</keyword>
<evidence type="ECO:0000256" key="3">
    <source>
        <dbReference type="ARBA" id="ARBA00023098"/>
    </source>
</evidence>
<dbReference type="PANTHER" id="PTHR43856:SF1">
    <property type="entry name" value="MITOCHONDRIAL CARDIOLIPIN HYDROLASE"/>
    <property type="match status" value="1"/>
</dbReference>
<dbReference type="Pfam" id="PF13091">
    <property type="entry name" value="PLDc_2"/>
    <property type="match status" value="1"/>
</dbReference>
<reference evidence="8" key="1">
    <citation type="submission" date="2019-08" db="EMBL/GenBank/DDBJ databases">
        <title>The genome of the North American firefly Photinus pyralis.</title>
        <authorList>
            <consortium name="Photinus pyralis genome working group"/>
            <person name="Fallon T.R."/>
            <person name="Sander Lower S.E."/>
            <person name="Weng J.-K."/>
        </authorList>
    </citation>
    <scope>NUCLEOTIDE SEQUENCE</scope>
    <source>
        <strain evidence="8">TRF0915ILg1</strain>
        <tissue evidence="8">Whole body</tissue>
    </source>
</reference>
<evidence type="ECO:0000256" key="2">
    <source>
        <dbReference type="ARBA" id="ARBA00022963"/>
    </source>
</evidence>
<comment type="similarity">
    <text evidence="4">Belongs to the phospholipase D family. MitoPLD/Zucchini subfamily.</text>
</comment>
<evidence type="ECO:0000259" key="7">
    <source>
        <dbReference type="PROSITE" id="PS50035"/>
    </source>
</evidence>
<feature type="domain" description="PLD phosphodiesterase" evidence="7">
    <location>
        <begin position="149"/>
        <end position="180"/>
    </location>
</feature>
<organism evidence="8 9">
    <name type="scientific">Ignelater luminosus</name>
    <name type="common">Cucubano</name>
    <name type="synonym">Pyrophorus luminosus</name>
    <dbReference type="NCBI Taxonomy" id="2038154"/>
    <lineage>
        <taxon>Eukaryota</taxon>
        <taxon>Metazoa</taxon>
        <taxon>Ecdysozoa</taxon>
        <taxon>Arthropoda</taxon>
        <taxon>Hexapoda</taxon>
        <taxon>Insecta</taxon>
        <taxon>Pterygota</taxon>
        <taxon>Neoptera</taxon>
        <taxon>Endopterygota</taxon>
        <taxon>Coleoptera</taxon>
        <taxon>Polyphaga</taxon>
        <taxon>Elateriformia</taxon>
        <taxon>Elateroidea</taxon>
        <taxon>Elateridae</taxon>
        <taxon>Agrypninae</taxon>
        <taxon>Pyrophorini</taxon>
        <taxon>Ignelater</taxon>
    </lineage>
</organism>
<name>A0A8K0CTD6_IGNLU</name>
<evidence type="ECO:0000256" key="5">
    <source>
        <dbReference type="ARBA" id="ARBA00040549"/>
    </source>
</evidence>
<dbReference type="Proteomes" id="UP000801492">
    <property type="component" value="Unassembled WGS sequence"/>
</dbReference>
<dbReference type="EMBL" id="VTPC01008112">
    <property type="protein sequence ID" value="KAF2893259.1"/>
    <property type="molecule type" value="Genomic_DNA"/>
</dbReference>
<evidence type="ECO:0000313" key="9">
    <source>
        <dbReference type="Proteomes" id="UP000801492"/>
    </source>
</evidence>
<dbReference type="AlphaFoldDB" id="A0A8K0CTD6"/>
<keyword evidence="2" id="KW-0442">Lipid degradation</keyword>
<proteinExistence type="inferred from homology"/>
<evidence type="ECO:0000256" key="6">
    <source>
        <dbReference type="ARBA" id="ARBA00043167"/>
    </source>
</evidence>
<evidence type="ECO:0000256" key="1">
    <source>
        <dbReference type="ARBA" id="ARBA00022801"/>
    </source>
</evidence>
<dbReference type="OrthoDB" id="5205528at2759"/>
<dbReference type="GO" id="GO:0016042">
    <property type="term" value="P:lipid catabolic process"/>
    <property type="evidence" value="ECO:0007669"/>
    <property type="project" value="UniProtKB-KW"/>
</dbReference>
<keyword evidence="9" id="KW-1185">Reference proteome</keyword>
<dbReference type="InterPro" id="IPR001736">
    <property type="entry name" value="PLipase_D/transphosphatidylase"/>
</dbReference>
<dbReference type="InterPro" id="IPR025202">
    <property type="entry name" value="PLD-like_dom"/>
</dbReference>
<protein>
    <recommendedName>
        <fullName evidence="5">Mitochondrial cardiolipin hydrolase</fullName>
    </recommendedName>
    <alternativeName>
        <fullName evidence="6">Mitochondrial phospholipase</fullName>
    </alternativeName>
</protein>
<dbReference type="GO" id="GO:0005739">
    <property type="term" value="C:mitochondrion"/>
    <property type="evidence" value="ECO:0007669"/>
    <property type="project" value="TreeGrafter"/>
</dbReference>
<dbReference type="PROSITE" id="PS50035">
    <property type="entry name" value="PLD"/>
    <property type="match status" value="1"/>
</dbReference>
<evidence type="ECO:0000313" key="8">
    <source>
        <dbReference type="EMBL" id="KAF2893259.1"/>
    </source>
</evidence>
<gene>
    <name evidence="8" type="ORF">ILUMI_12915</name>
</gene>
<dbReference type="Gene3D" id="3.30.870.10">
    <property type="entry name" value="Endonuclease Chain A"/>
    <property type="match status" value="1"/>
</dbReference>
<sequence length="229" mass="26767">MYTILKSKIFYGLVLLVPAYTWSRFFKIWKRLRKKLKDRELFYSRHNCVVMYDNNRRVTGWPTTLKSIDKRFGVYDPLLYFIYTAQKSLDVAMMVISNTTIANALIKVHKRGIAIRIILDHDCSRNSSSKDLEKSGIPILYYVCPEQSIPSIMHYKFIVKDHSSNCGFVYIGSQNWSTVAFQGYYENTVFTTNRSVAKVIHKCFEDTWSYVDKLCKTDPYVKAKLKGVQ</sequence>
<comment type="caution">
    <text evidence="8">The sequence shown here is derived from an EMBL/GenBank/DDBJ whole genome shotgun (WGS) entry which is preliminary data.</text>
</comment>
<dbReference type="InterPro" id="IPR051406">
    <property type="entry name" value="PLD_domain"/>
</dbReference>